<organism evidence="1">
    <name type="scientific">marine sediment metagenome</name>
    <dbReference type="NCBI Taxonomy" id="412755"/>
    <lineage>
        <taxon>unclassified sequences</taxon>
        <taxon>metagenomes</taxon>
        <taxon>ecological metagenomes</taxon>
    </lineage>
</organism>
<gene>
    <name evidence="1" type="ORF">LCGC14_1705910</name>
</gene>
<reference evidence="1" key="1">
    <citation type="journal article" date="2015" name="Nature">
        <title>Complex archaea that bridge the gap between prokaryotes and eukaryotes.</title>
        <authorList>
            <person name="Spang A."/>
            <person name="Saw J.H."/>
            <person name="Jorgensen S.L."/>
            <person name="Zaremba-Niedzwiedzka K."/>
            <person name="Martijn J."/>
            <person name="Lind A.E."/>
            <person name="van Eijk R."/>
            <person name="Schleper C."/>
            <person name="Guy L."/>
            <person name="Ettema T.J."/>
        </authorList>
    </citation>
    <scope>NUCLEOTIDE SEQUENCE</scope>
</reference>
<proteinExistence type="predicted"/>
<sequence length="93" mass="11039">MDRYQEPTIPQTINHYYNEAWRILAKYFRQVTGLPSPNLDMESGYPKGKKEWLEIYNALSTIYLIGQRQRWLRTHVNGLGQPTFLLHEDKNGK</sequence>
<protein>
    <submittedName>
        <fullName evidence="1">Uncharacterized protein</fullName>
    </submittedName>
</protein>
<name>A0A0F9HH45_9ZZZZ</name>
<dbReference type="AlphaFoldDB" id="A0A0F9HH45"/>
<evidence type="ECO:0000313" key="1">
    <source>
        <dbReference type="EMBL" id="KKM14462.1"/>
    </source>
</evidence>
<comment type="caution">
    <text evidence="1">The sequence shown here is derived from an EMBL/GenBank/DDBJ whole genome shotgun (WGS) entry which is preliminary data.</text>
</comment>
<accession>A0A0F9HH45</accession>
<dbReference type="EMBL" id="LAZR01015140">
    <property type="protein sequence ID" value="KKM14462.1"/>
    <property type="molecule type" value="Genomic_DNA"/>
</dbReference>